<reference evidence="1 2" key="1">
    <citation type="journal article" date="2016" name="Nat. Commun.">
        <title>Thousands of microbial genomes shed light on interconnected biogeochemical processes in an aquifer system.</title>
        <authorList>
            <person name="Anantharaman K."/>
            <person name="Brown C.T."/>
            <person name="Hug L.A."/>
            <person name="Sharon I."/>
            <person name="Castelle C.J."/>
            <person name="Probst A.J."/>
            <person name="Thomas B.C."/>
            <person name="Singh A."/>
            <person name="Wilkins M.J."/>
            <person name="Karaoz U."/>
            <person name="Brodie E.L."/>
            <person name="Williams K.H."/>
            <person name="Hubbard S.S."/>
            <person name="Banfield J.F."/>
        </authorList>
    </citation>
    <scope>NUCLEOTIDE SEQUENCE [LARGE SCALE GENOMIC DNA]</scope>
    <source>
        <strain evidence="2">RIFCSPHIGHO2_01_FULL_58_15</strain>
    </source>
</reference>
<comment type="caution">
    <text evidence="1">The sequence shown here is derived from an EMBL/GenBank/DDBJ whole genome shotgun (WGS) entry which is preliminary data.</text>
</comment>
<dbReference type="Proteomes" id="UP000178690">
    <property type="component" value="Unassembled WGS sequence"/>
</dbReference>
<evidence type="ECO:0008006" key="3">
    <source>
        <dbReference type="Google" id="ProtNLM"/>
    </source>
</evidence>
<dbReference type="InterPro" id="IPR041164">
    <property type="entry name" value="LDcluster4"/>
</dbReference>
<name>A0A1G2PQI5_TERXR</name>
<dbReference type="Pfam" id="PF18306">
    <property type="entry name" value="LDcluster4"/>
    <property type="match status" value="1"/>
</dbReference>
<dbReference type="EMBL" id="MHST01000002">
    <property type="protein sequence ID" value="OHA49999.1"/>
    <property type="molecule type" value="Genomic_DNA"/>
</dbReference>
<dbReference type="Gene3D" id="3.40.50.450">
    <property type="match status" value="1"/>
</dbReference>
<dbReference type="STRING" id="1802363.A2682_01895"/>
<organism evidence="1 2">
    <name type="scientific">Terrybacteria sp. (strain RIFCSPHIGHO2_01_FULL_58_15)</name>
    <dbReference type="NCBI Taxonomy" id="1802363"/>
    <lineage>
        <taxon>Bacteria</taxon>
        <taxon>Candidatus Terryibacteriota</taxon>
    </lineage>
</organism>
<sequence>MDGMATKVCVRRFNYKICVSGASDIRACPKDAVTRAREVGREIVRRGGVIVTGATSGIPYEAAKAARAAGGLSIGFSPAASAIAHTKTYRLPTDAFDIIVYTGFDYSGRNLILTRAADALITICGRVGTLNEFTVAFEDRKPIGVLAGSGGTADRIKEIVEPSGRPWKWKQTVFEHNPRTLVAKVIALIDDGKVERRRQSARRKR</sequence>
<dbReference type="SUPFAM" id="SSF102405">
    <property type="entry name" value="MCP/YpsA-like"/>
    <property type="match status" value="1"/>
</dbReference>
<accession>A0A1G2PQI5</accession>
<proteinExistence type="predicted"/>
<evidence type="ECO:0000313" key="1">
    <source>
        <dbReference type="EMBL" id="OHA49999.1"/>
    </source>
</evidence>
<evidence type="ECO:0000313" key="2">
    <source>
        <dbReference type="Proteomes" id="UP000178690"/>
    </source>
</evidence>
<protein>
    <recommendedName>
        <fullName evidence="3">TIGR00725 family protein</fullName>
    </recommendedName>
</protein>
<gene>
    <name evidence="1" type="ORF">A2682_01895</name>
</gene>
<dbReference type="AlphaFoldDB" id="A0A1G2PQI5"/>